<dbReference type="Proteomes" id="UP000509782">
    <property type="component" value="Chromosome"/>
</dbReference>
<protein>
    <submittedName>
        <fullName evidence="1">Uncharacterized protein</fullName>
    </submittedName>
</protein>
<name>A0A6J5HDW8_ACHDE</name>
<gene>
    <name evidence="1" type="ORF">FOC81_28850</name>
</gene>
<organism evidence="1 2">
    <name type="scientific">Achromobacter denitrificans</name>
    <name type="common">Alcaligenes denitrificans</name>
    <dbReference type="NCBI Taxonomy" id="32002"/>
    <lineage>
        <taxon>Bacteria</taxon>
        <taxon>Pseudomonadati</taxon>
        <taxon>Pseudomonadota</taxon>
        <taxon>Betaproteobacteria</taxon>
        <taxon>Burkholderiales</taxon>
        <taxon>Alcaligenaceae</taxon>
        <taxon>Achromobacter</taxon>
    </lineage>
</organism>
<sequence length="159" mass="17320">MVRSILGAAGLKVELKTELSVNTTSRARLGPAELQARLRQRRSTAYVEAMTRLDAGGHVHSKTATDALMEAIRQEFPDVQIEGWPVGIIAKCFLGAPYEVHTLDCTGSIIQHFKGGETLPQGMERARSLARSDHYAFIEVYTDKLIAVGVNGQTAIIAN</sequence>
<dbReference type="EMBL" id="CP054569">
    <property type="protein sequence ID" value="QKQ50504.1"/>
    <property type="molecule type" value="Genomic_DNA"/>
</dbReference>
<dbReference type="RefSeq" id="WP_088147275.1">
    <property type="nucleotide sequence ID" value="NZ_BLWG01000446.1"/>
</dbReference>
<accession>A0A6J5HDW8</accession>
<evidence type="ECO:0000313" key="2">
    <source>
        <dbReference type="Proteomes" id="UP000509782"/>
    </source>
</evidence>
<dbReference type="AlphaFoldDB" id="A0A6J5HDW8"/>
<reference evidence="1 2" key="1">
    <citation type="submission" date="2020-05" db="EMBL/GenBank/DDBJ databases">
        <title>FDA dAtabase for Regulatory Grade micrObial Sequences (FDA-ARGOS): Supporting development and validation of Infectious Disease Dx tests.</title>
        <authorList>
            <person name="Sproer C."/>
            <person name="Gronow S."/>
            <person name="Severitt S."/>
            <person name="Schroder I."/>
            <person name="Tallon L."/>
            <person name="Sadzewicz L."/>
            <person name="Zhao X."/>
            <person name="Vavikolanu K."/>
            <person name="Mehta A."/>
            <person name="Aluvathingal J."/>
            <person name="Nadendla S."/>
            <person name="Myers T."/>
            <person name="Yan Y."/>
            <person name="Sichtig H."/>
        </authorList>
    </citation>
    <scope>NUCLEOTIDE SEQUENCE [LARGE SCALE GENOMIC DNA]</scope>
    <source>
        <strain evidence="1 2">FDAARGOS_787</strain>
    </source>
</reference>
<evidence type="ECO:0000313" key="1">
    <source>
        <dbReference type="EMBL" id="QKQ50504.1"/>
    </source>
</evidence>
<proteinExistence type="predicted"/>